<proteinExistence type="predicted"/>
<dbReference type="PRINTS" id="PR00778">
    <property type="entry name" value="HTHARSR"/>
</dbReference>
<comment type="caution">
    <text evidence="5">The sequence shown here is derived from an EMBL/GenBank/DDBJ whole genome shotgun (WGS) entry which is preliminary data.</text>
</comment>
<dbReference type="PROSITE" id="PS50987">
    <property type="entry name" value="HTH_ARSR_2"/>
    <property type="match status" value="1"/>
</dbReference>
<dbReference type="InterPro" id="IPR036390">
    <property type="entry name" value="WH_DNA-bd_sf"/>
</dbReference>
<dbReference type="AlphaFoldDB" id="A0A194AF15"/>
<dbReference type="STRING" id="1592317.DPF_0052"/>
<dbReference type="InterPro" id="IPR001845">
    <property type="entry name" value="HTH_ArsR_DNA-bd_dom"/>
</dbReference>
<protein>
    <submittedName>
        <fullName evidence="5">ArsR family transcriptional regulator</fullName>
    </submittedName>
</protein>
<dbReference type="EMBL" id="BDFE01000004">
    <property type="protein sequence ID" value="GAU07374.1"/>
    <property type="molecule type" value="Genomic_DNA"/>
</dbReference>
<dbReference type="OrthoDB" id="9800238at2"/>
<dbReference type="InterPro" id="IPR051011">
    <property type="entry name" value="Metal_resp_trans_reg"/>
</dbReference>
<evidence type="ECO:0000256" key="1">
    <source>
        <dbReference type="ARBA" id="ARBA00023015"/>
    </source>
</evidence>
<sequence length="135" mass="15641">MLSDNNFYVRALKALSEPNRLRLFWLLVQIDERICVAEAIDVLGDSYYNVSRNLKTLLMADLVFAEKEGKWVFYTLKKGNHPFRINILNAVRSIPEEEFMDEIKKCKLRLTLRQNGRCVIGPGSKEWEELSSCGV</sequence>
<dbReference type="RefSeq" id="WP_069856789.1">
    <property type="nucleotide sequence ID" value="NZ_BDFE01000004.1"/>
</dbReference>
<dbReference type="PANTHER" id="PTHR43132">
    <property type="entry name" value="ARSENICAL RESISTANCE OPERON REPRESSOR ARSR-RELATED"/>
    <property type="match status" value="1"/>
</dbReference>
<keyword evidence="2" id="KW-0238">DNA-binding</keyword>
<dbReference type="InterPro" id="IPR011991">
    <property type="entry name" value="ArsR-like_HTH"/>
</dbReference>
<organism evidence="5 6">
    <name type="scientific">Desulfoplanes formicivorans</name>
    <dbReference type="NCBI Taxonomy" id="1592317"/>
    <lineage>
        <taxon>Bacteria</taxon>
        <taxon>Pseudomonadati</taxon>
        <taxon>Thermodesulfobacteriota</taxon>
        <taxon>Desulfovibrionia</taxon>
        <taxon>Desulfovibrionales</taxon>
        <taxon>Desulfoplanaceae</taxon>
        <taxon>Desulfoplanes</taxon>
    </lineage>
</organism>
<reference evidence="6" key="1">
    <citation type="submission" date="2016-06" db="EMBL/GenBank/DDBJ databases">
        <title>Draft genome sequence of Desulfoplanes formicivorans strain Pf12B.</title>
        <authorList>
            <person name="Watanabe M."/>
            <person name="Kojima H."/>
            <person name="Fukui M."/>
        </authorList>
    </citation>
    <scope>NUCLEOTIDE SEQUENCE [LARGE SCALE GENOMIC DNA]</scope>
    <source>
        <strain evidence="6">Pf12B</strain>
    </source>
</reference>
<evidence type="ECO:0000313" key="5">
    <source>
        <dbReference type="EMBL" id="GAU07374.1"/>
    </source>
</evidence>
<dbReference type="CDD" id="cd00090">
    <property type="entry name" value="HTH_ARSR"/>
    <property type="match status" value="1"/>
</dbReference>
<evidence type="ECO:0000256" key="2">
    <source>
        <dbReference type="ARBA" id="ARBA00023125"/>
    </source>
</evidence>
<accession>A0A194AF15</accession>
<dbReference type="NCBIfam" id="NF033788">
    <property type="entry name" value="HTH_metalloreg"/>
    <property type="match status" value="1"/>
</dbReference>
<name>A0A194AF15_9BACT</name>
<dbReference type="Gene3D" id="1.10.10.10">
    <property type="entry name" value="Winged helix-like DNA-binding domain superfamily/Winged helix DNA-binding domain"/>
    <property type="match status" value="1"/>
</dbReference>
<dbReference type="InterPro" id="IPR036388">
    <property type="entry name" value="WH-like_DNA-bd_sf"/>
</dbReference>
<dbReference type="SMART" id="SM00418">
    <property type="entry name" value="HTH_ARSR"/>
    <property type="match status" value="1"/>
</dbReference>
<dbReference type="GO" id="GO:0003700">
    <property type="term" value="F:DNA-binding transcription factor activity"/>
    <property type="evidence" value="ECO:0007669"/>
    <property type="project" value="InterPro"/>
</dbReference>
<feature type="domain" description="HTH arsR-type" evidence="4">
    <location>
        <begin position="1"/>
        <end position="102"/>
    </location>
</feature>
<evidence type="ECO:0000313" key="6">
    <source>
        <dbReference type="Proteomes" id="UP000095200"/>
    </source>
</evidence>
<dbReference type="Proteomes" id="UP000095200">
    <property type="component" value="Unassembled WGS sequence"/>
</dbReference>
<gene>
    <name evidence="5" type="ORF">DPF_0052</name>
</gene>
<keyword evidence="6" id="KW-1185">Reference proteome</keyword>
<dbReference type="GO" id="GO:0003677">
    <property type="term" value="F:DNA binding"/>
    <property type="evidence" value="ECO:0007669"/>
    <property type="project" value="UniProtKB-KW"/>
</dbReference>
<keyword evidence="1" id="KW-0805">Transcription regulation</keyword>
<keyword evidence="3" id="KW-0804">Transcription</keyword>
<dbReference type="PANTHER" id="PTHR43132:SF6">
    <property type="entry name" value="HTH-TYPE TRANSCRIPTIONAL REPRESSOR CZRA"/>
    <property type="match status" value="1"/>
</dbReference>
<evidence type="ECO:0000259" key="4">
    <source>
        <dbReference type="PROSITE" id="PS50987"/>
    </source>
</evidence>
<evidence type="ECO:0000256" key="3">
    <source>
        <dbReference type="ARBA" id="ARBA00023163"/>
    </source>
</evidence>
<dbReference type="SUPFAM" id="SSF46785">
    <property type="entry name" value="Winged helix' DNA-binding domain"/>
    <property type="match status" value="1"/>
</dbReference>